<proteinExistence type="predicted"/>
<evidence type="ECO:0000313" key="1">
    <source>
        <dbReference type="EMBL" id="MET3643566.1"/>
    </source>
</evidence>
<reference evidence="1 2" key="1">
    <citation type="submission" date="2024-06" db="EMBL/GenBank/DDBJ databases">
        <title>Genomic Encyclopedia of Type Strains, Phase IV (KMG-IV): sequencing the most valuable type-strain genomes for metagenomic binning, comparative biology and taxonomic classification.</title>
        <authorList>
            <person name="Goeker M."/>
        </authorList>
    </citation>
    <scope>NUCLEOTIDE SEQUENCE [LARGE SCALE GENOMIC DNA]</scope>
    <source>
        <strain evidence="1 2">DSM 15349</strain>
    </source>
</reference>
<sequence length="151" mass="17707">MRESQKTNQEILDDLLSKNEHLMWSGACAPNSLSQNPNRVKFFIPYLEKIKSLKLSGGLLLPSQRFIDRAVKLIEFQRDSPELCSCRFLPEEIEFDPEQLEAGGYVRITKRARGLGDTYLVECLRCHQWYEVVMNEYHALWWKWSPIEKGD</sequence>
<gene>
    <name evidence="1" type="ORF">ABID27_000183</name>
</gene>
<protein>
    <recommendedName>
        <fullName evidence="3">Phage protein</fullName>
    </recommendedName>
</protein>
<evidence type="ECO:0000313" key="2">
    <source>
        <dbReference type="Proteomes" id="UP001549055"/>
    </source>
</evidence>
<dbReference type="RefSeq" id="WP_354279604.1">
    <property type="nucleotide sequence ID" value="NZ_JBEPMK010000001.1"/>
</dbReference>
<accession>A0ABV2JI31</accession>
<dbReference type="Proteomes" id="UP001549055">
    <property type="component" value="Unassembled WGS sequence"/>
</dbReference>
<name>A0ABV2JI31_9STRE</name>
<evidence type="ECO:0008006" key="3">
    <source>
        <dbReference type="Google" id="ProtNLM"/>
    </source>
</evidence>
<keyword evidence="2" id="KW-1185">Reference proteome</keyword>
<dbReference type="EMBL" id="JBEPMK010000001">
    <property type="protein sequence ID" value="MET3643566.1"/>
    <property type="molecule type" value="Genomic_DNA"/>
</dbReference>
<comment type="caution">
    <text evidence="1">The sequence shown here is derived from an EMBL/GenBank/DDBJ whole genome shotgun (WGS) entry which is preliminary data.</text>
</comment>
<organism evidence="1 2">
    <name type="scientific">Streptococcus gallinaceus</name>
    <dbReference type="NCBI Taxonomy" id="165758"/>
    <lineage>
        <taxon>Bacteria</taxon>
        <taxon>Bacillati</taxon>
        <taxon>Bacillota</taxon>
        <taxon>Bacilli</taxon>
        <taxon>Lactobacillales</taxon>
        <taxon>Streptococcaceae</taxon>
        <taxon>Streptococcus</taxon>
    </lineage>
</organism>